<evidence type="ECO:0000313" key="1">
    <source>
        <dbReference type="EMBL" id="TDR27005.1"/>
    </source>
</evidence>
<dbReference type="PIRSF" id="PIRSF028744">
    <property type="entry name" value="Addict_mod_HI1419"/>
    <property type="match status" value="1"/>
</dbReference>
<organism evidence="1 2">
    <name type="scientific">Hydromonas duriensis</name>
    <dbReference type="NCBI Taxonomy" id="1527608"/>
    <lineage>
        <taxon>Bacteria</taxon>
        <taxon>Pseudomonadati</taxon>
        <taxon>Pseudomonadota</taxon>
        <taxon>Betaproteobacteria</taxon>
        <taxon>Burkholderiales</taxon>
        <taxon>Burkholderiaceae</taxon>
        <taxon>Hydromonas</taxon>
    </lineage>
</organism>
<dbReference type="EMBL" id="SNZE01000058">
    <property type="protein sequence ID" value="TDR27005.1"/>
    <property type="molecule type" value="Genomic_DNA"/>
</dbReference>
<dbReference type="NCBIfam" id="TIGR02683">
    <property type="entry name" value="upstrm_HI1419"/>
    <property type="match status" value="1"/>
</dbReference>
<gene>
    <name evidence="1" type="ORF">DFR44_1585</name>
</gene>
<evidence type="ECO:0000313" key="2">
    <source>
        <dbReference type="Proteomes" id="UP000294480"/>
    </source>
</evidence>
<dbReference type="Proteomes" id="UP000294480">
    <property type="component" value="Unassembled WGS sequence"/>
</dbReference>
<dbReference type="AlphaFoldDB" id="A0A4R6Y092"/>
<protein>
    <submittedName>
        <fullName evidence="1">Putative addiction module killer protein</fullName>
    </submittedName>
</protein>
<dbReference type="RefSeq" id="WP_246012110.1">
    <property type="nucleotide sequence ID" value="NZ_SNZE01000058.1"/>
</dbReference>
<comment type="caution">
    <text evidence="1">The sequence shown here is derived from an EMBL/GenBank/DDBJ whole genome shotgun (WGS) entry which is preliminary data.</text>
</comment>
<reference evidence="1 2" key="1">
    <citation type="submission" date="2019-03" db="EMBL/GenBank/DDBJ databases">
        <title>Genomic Encyclopedia of Type Strains, Phase IV (KMG-IV): sequencing the most valuable type-strain genomes for metagenomic binning, comparative biology and taxonomic classification.</title>
        <authorList>
            <person name="Goeker M."/>
        </authorList>
    </citation>
    <scope>NUCLEOTIDE SEQUENCE [LARGE SCALE GENOMIC DNA]</scope>
    <source>
        <strain evidence="1 2">DSM 102852</strain>
    </source>
</reference>
<dbReference type="InterPro" id="IPR014056">
    <property type="entry name" value="TypeIITA-like_toxin_pred"/>
</dbReference>
<dbReference type="PANTHER" id="PTHR41791:SF1">
    <property type="entry name" value="SSL7039 PROTEIN"/>
    <property type="match status" value="1"/>
</dbReference>
<name>A0A4R6Y092_9BURK</name>
<proteinExistence type="predicted"/>
<dbReference type="PANTHER" id="PTHR41791">
    <property type="entry name" value="SSL7039 PROTEIN"/>
    <property type="match status" value="1"/>
</dbReference>
<accession>A0A4R6Y092</accession>
<keyword evidence="2" id="KW-1185">Reference proteome</keyword>
<sequence length="106" mass="11888">MSYDVNMKTIITTEQFIDWFRGLRDRTIRTRIQARIDRAALGNFGDCAPVGQGVSEMRLHFGAGYRVYFIEQGLEIIILLVGGDKSTQSNDIDTAITLANDIRSTS</sequence>